<dbReference type="CDD" id="cd02440">
    <property type="entry name" value="AdoMet_MTases"/>
    <property type="match status" value="1"/>
</dbReference>
<evidence type="ECO:0008006" key="5">
    <source>
        <dbReference type="Google" id="ProtNLM"/>
    </source>
</evidence>
<comment type="similarity">
    <text evidence="1">Belongs to the methyltransferase superfamily. LaeA methyltransferase family.</text>
</comment>
<feature type="compositionally biased region" description="Polar residues" evidence="2">
    <location>
        <begin position="25"/>
        <end position="34"/>
    </location>
</feature>
<feature type="region of interest" description="Disordered" evidence="2">
    <location>
        <begin position="1"/>
        <end position="35"/>
    </location>
</feature>
<dbReference type="Gene3D" id="3.40.50.150">
    <property type="entry name" value="Vaccinia Virus protein VP39"/>
    <property type="match status" value="1"/>
</dbReference>
<reference evidence="3 4" key="1">
    <citation type="submission" date="2017-06" db="EMBL/GenBank/DDBJ databases">
        <title>Comparative genomic analysis of Ambrosia Fusariam Clade fungi.</title>
        <authorList>
            <person name="Stajich J.E."/>
            <person name="Carrillo J."/>
            <person name="Kijimoto T."/>
            <person name="Eskalen A."/>
            <person name="O'Donnell K."/>
            <person name="Kasson M."/>
        </authorList>
    </citation>
    <scope>NUCLEOTIDE SEQUENCE [LARGE SCALE GENOMIC DNA]</scope>
    <source>
        <strain evidence="3 4">NRRL62584</strain>
    </source>
</reference>
<gene>
    <name evidence="3" type="ORF">CEP54_009649</name>
</gene>
<dbReference type="OrthoDB" id="2013972at2759"/>
<dbReference type="PANTHER" id="PTHR43591:SF24">
    <property type="entry name" value="2-METHOXY-6-POLYPRENYL-1,4-BENZOQUINOL METHYLASE, MITOCHONDRIAL"/>
    <property type="match status" value="1"/>
</dbReference>
<dbReference type="Pfam" id="PF13489">
    <property type="entry name" value="Methyltransf_23"/>
    <property type="match status" value="1"/>
</dbReference>
<evidence type="ECO:0000256" key="2">
    <source>
        <dbReference type="SAM" id="MobiDB-lite"/>
    </source>
</evidence>
<dbReference type="PANTHER" id="PTHR43591">
    <property type="entry name" value="METHYLTRANSFERASE"/>
    <property type="match status" value="1"/>
</dbReference>
<evidence type="ECO:0000313" key="3">
    <source>
        <dbReference type="EMBL" id="RSL54900.1"/>
    </source>
</evidence>
<dbReference type="STRING" id="1325734.A0A428PPI2"/>
<dbReference type="SUPFAM" id="SSF53335">
    <property type="entry name" value="S-adenosyl-L-methionine-dependent methyltransferases"/>
    <property type="match status" value="1"/>
</dbReference>
<dbReference type="InterPro" id="IPR029063">
    <property type="entry name" value="SAM-dependent_MTases_sf"/>
</dbReference>
<name>A0A428PPI2_9HYPO</name>
<organism evidence="3 4">
    <name type="scientific">Fusarium duplospermum</name>
    <dbReference type="NCBI Taxonomy" id="1325734"/>
    <lineage>
        <taxon>Eukaryota</taxon>
        <taxon>Fungi</taxon>
        <taxon>Dikarya</taxon>
        <taxon>Ascomycota</taxon>
        <taxon>Pezizomycotina</taxon>
        <taxon>Sordariomycetes</taxon>
        <taxon>Hypocreomycetidae</taxon>
        <taxon>Hypocreales</taxon>
        <taxon>Nectriaceae</taxon>
        <taxon>Fusarium</taxon>
        <taxon>Fusarium solani species complex</taxon>
    </lineage>
</organism>
<evidence type="ECO:0000256" key="1">
    <source>
        <dbReference type="ARBA" id="ARBA00038158"/>
    </source>
</evidence>
<protein>
    <recommendedName>
        <fullName evidence="5">Methyltransferase</fullName>
    </recommendedName>
</protein>
<dbReference type="AlphaFoldDB" id="A0A428PPI2"/>
<dbReference type="GO" id="GO:0008168">
    <property type="term" value="F:methyltransferase activity"/>
    <property type="evidence" value="ECO:0007669"/>
    <property type="project" value="TreeGrafter"/>
</dbReference>
<sequence>MTGRNSVGAPDDAAYDQESALGDDTASSTESLRSSIIDYRQENGRTYHRYKDGKYNLPNDELENERLDLQHHMFLLTFDNKLGLSPPNLPDAKSARVLDLGTGTGLWAIDFGDEHPEAEIIGVDLSPIQPSFVPPNVQFLVDDIDEEWNYSEPFDYIHSRMMNFSIQNWTEYLQKMFQNLTPGGYVELQEMDGFYASDDGTLSDDHALSRWCTLLGEAAVKLGRSFQPTDQLSTIMKQVGFTNVVETRFKWPINQWPTEKKYKELGMWNNQNASQVLESATLAPFTRVLGWSTEEVNLFLVDVRKDLNNPDIHAYSQVRSVYGRKPQV</sequence>
<proteinExistence type="inferred from homology"/>
<keyword evidence="4" id="KW-1185">Reference proteome</keyword>
<evidence type="ECO:0000313" key="4">
    <source>
        <dbReference type="Proteomes" id="UP000288168"/>
    </source>
</evidence>
<accession>A0A428PPI2</accession>
<dbReference type="EMBL" id="NKCI01000106">
    <property type="protein sequence ID" value="RSL54900.1"/>
    <property type="molecule type" value="Genomic_DNA"/>
</dbReference>
<dbReference type="Proteomes" id="UP000288168">
    <property type="component" value="Unassembled WGS sequence"/>
</dbReference>
<comment type="caution">
    <text evidence="3">The sequence shown here is derived from an EMBL/GenBank/DDBJ whole genome shotgun (WGS) entry which is preliminary data.</text>
</comment>